<evidence type="ECO:0000313" key="2">
    <source>
        <dbReference type="Proteomes" id="UP000541444"/>
    </source>
</evidence>
<dbReference type="OrthoDB" id="1999740at2759"/>
<accession>A0A7J7N5H4</accession>
<name>A0A7J7N5H4_9MAGN</name>
<protein>
    <submittedName>
        <fullName evidence="1">Uncharacterized protein</fullName>
    </submittedName>
</protein>
<sequence>MKKLQRNLNMSCSKCPHYGEPSYIFGSGGARGTADEMDMEFLGEVWNWFQNRRYATKSKLIKSPGKLSVSSLPRDGSIPMRNVPHFVPRPVLMPVPSLTGFCSLEDKLKVNLVRVKGHFSVTSENMDHAKVETTSERERLLLQKISELQTRMININDELTAEKLKHMRLHISNGVIDPVKAINPSLVYDIVEDDLWLFY</sequence>
<dbReference type="AlphaFoldDB" id="A0A7J7N5H4"/>
<dbReference type="Proteomes" id="UP000541444">
    <property type="component" value="Unassembled WGS sequence"/>
</dbReference>
<proteinExistence type="predicted"/>
<evidence type="ECO:0000313" key="1">
    <source>
        <dbReference type="EMBL" id="KAF6162260.1"/>
    </source>
</evidence>
<gene>
    <name evidence="1" type="ORF">GIB67_008389</name>
</gene>
<dbReference type="EMBL" id="JACGCM010001055">
    <property type="protein sequence ID" value="KAF6162260.1"/>
    <property type="molecule type" value="Genomic_DNA"/>
</dbReference>
<comment type="caution">
    <text evidence="1">The sequence shown here is derived from an EMBL/GenBank/DDBJ whole genome shotgun (WGS) entry which is preliminary data.</text>
</comment>
<dbReference type="Gene3D" id="3.40.50.300">
    <property type="entry name" value="P-loop containing nucleotide triphosphate hydrolases"/>
    <property type="match status" value="1"/>
</dbReference>
<reference evidence="1 2" key="1">
    <citation type="journal article" date="2020" name="IScience">
        <title>Genome Sequencing of the Endangered Kingdonia uniflora (Circaeasteraceae, Ranunculales) Reveals Potential Mechanisms of Evolutionary Specialization.</title>
        <authorList>
            <person name="Sun Y."/>
            <person name="Deng T."/>
            <person name="Zhang A."/>
            <person name="Moore M.J."/>
            <person name="Landis J.B."/>
            <person name="Lin N."/>
            <person name="Zhang H."/>
            <person name="Zhang X."/>
            <person name="Huang J."/>
            <person name="Zhang X."/>
            <person name="Sun H."/>
            <person name="Wang H."/>
        </authorList>
    </citation>
    <scope>NUCLEOTIDE SEQUENCE [LARGE SCALE GENOMIC DNA]</scope>
    <source>
        <strain evidence="1">TB1705</strain>
        <tissue evidence="1">Leaf</tissue>
    </source>
</reference>
<organism evidence="1 2">
    <name type="scientific">Kingdonia uniflora</name>
    <dbReference type="NCBI Taxonomy" id="39325"/>
    <lineage>
        <taxon>Eukaryota</taxon>
        <taxon>Viridiplantae</taxon>
        <taxon>Streptophyta</taxon>
        <taxon>Embryophyta</taxon>
        <taxon>Tracheophyta</taxon>
        <taxon>Spermatophyta</taxon>
        <taxon>Magnoliopsida</taxon>
        <taxon>Ranunculales</taxon>
        <taxon>Circaeasteraceae</taxon>
        <taxon>Kingdonia</taxon>
    </lineage>
</organism>
<keyword evidence="2" id="KW-1185">Reference proteome</keyword>
<dbReference type="InterPro" id="IPR027417">
    <property type="entry name" value="P-loop_NTPase"/>
</dbReference>